<comment type="similarity">
    <text evidence="2">Belongs to the universal ribosomal protein uL10 family.</text>
</comment>
<name>A0A1J3GXW4_NOCCA</name>
<dbReference type="GO" id="GO:0070180">
    <property type="term" value="F:large ribosomal subunit rRNA binding"/>
    <property type="evidence" value="ECO:0007669"/>
    <property type="project" value="TreeGrafter"/>
</dbReference>
<reference evidence="10" key="1">
    <citation type="submission" date="2016-07" db="EMBL/GenBank/DDBJ databases">
        <title>De novo transcriptome assembly of four accessions of the metal hyperaccumulator plant Noccaea caerulescens.</title>
        <authorList>
            <person name="Blande D."/>
            <person name="Halimaa P."/>
            <person name="Tervahauta A.I."/>
            <person name="Aarts M.G."/>
            <person name="Karenlampi S.O."/>
        </authorList>
    </citation>
    <scope>NUCLEOTIDE SEQUENCE</scope>
</reference>
<dbReference type="PANTHER" id="PTHR45699">
    <property type="entry name" value="60S ACIDIC RIBOSOMAL PROTEIN P0"/>
    <property type="match status" value="1"/>
</dbReference>
<feature type="domain" description="Large ribosomal subunit protein uL10-like insertion" evidence="7">
    <location>
        <begin position="60"/>
        <end position="128"/>
    </location>
</feature>
<feature type="compositionally biased region" description="Pro residues" evidence="6">
    <location>
        <begin position="246"/>
        <end position="255"/>
    </location>
</feature>
<accession>A0A1J3GXW4</accession>
<dbReference type="GO" id="GO:0003735">
    <property type="term" value="F:structural constituent of ribosome"/>
    <property type="evidence" value="ECO:0007669"/>
    <property type="project" value="TreeGrafter"/>
</dbReference>
<dbReference type="FunFam" id="3.90.105.20:FF:000001">
    <property type="entry name" value="60S acidic ribosomal protein P0"/>
    <property type="match status" value="1"/>
</dbReference>
<evidence type="ECO:0000256" key="6">
    <source>
        <dbReference type="SAM" id="MobiDB-lite"/>
    </source>
</evidence>
<feature type="region of interest" description="Disordered" evidence="6">
    <location>
        <begin position="212"/>
        <end position="255"/>
    </location>
</feature>
<dbReference type="GO" id="GO:0000027">
    <property type="term" value="P:ribosomal large subunit assembly"/>
    <property type="evidence" value="ECO:0007669"/>
    <property type="project" value="TreeGrafter"/>
</dbReference>
<comment type="function">
    <text evidence="1">Ribosomal protein P0 is the functional equivalent of E.coli protein L10.</text>
</comment>
<evidence type="ECO:0000256" key="4">
    <source>
        <dbReference type="ARBA" id="ARBA00022980"/>
    </source>
</evidence>
<evidence type="ECO:0000256" key="3">
    <source>
        <dbReference type="ARBA" id="ARBA00011521"/>
    </source>
</evidence>
<evidence type="ECO:0000313" key="9">
    <source>
        <dbReference type="EMBL" id="JAU50132.1"/>
    </source>
</evidence>
<dbReference type="EMBL" id="GEVL01016334">
    <property type="protein sequence ID" value="JAU61007.1"/>
    <property type="molecule type" value="Transcribed_RNA"/>
</dbReference>
<dbReference type="Gene3D" id="3.90.105.20">
    <property type="match status" value="1"/>
</dbReference>
<dbReference type="EMBL" id="GEVM01025626">
    <property type="protein sequence ID" value="JAU80312.1"/>
    <property type="molecule type" value="Transcribed_RNA"/>
</dbReference>
<feature type="compositionally biased region" description="Low complexity" evidence="6">
    <location>
        <begin position="213"/>
        <end position="224"/>
    </location>
</feature>
<dbReference type="Gene3D" id="3.30.70.1730">
    <property type="match status" value="1"/>
</dbReference>
<proteinExistence type="inferred from homology"/>
<dbReference type="Pfam" id="PF17777">
    <property type="entry name" value="RL10P_insert"/>
    <property type="match status" value="1"/>
</dbReference>
<keyword evidence="4 10" id="KW-0689">Ribosomal protein</keyword>
<keyword evidence="5" id="KW-0687">Ribonucleoprotein</keyword>
<dbReference type="GO" id="GO:0002181">
    <property type="term" value="P:cytoplasmic translation"/>
    <property type="evidence" value="ECO:0007669"/>
    <property type="project" value="TreeGrafter"/>
</dbReference>
<protein>
    <submittedName>
        <fullName evidence="10">60S acidic ribosomal protein P0</fullName>
    </submittedName>
</protein>
<evidence type="ECO:0000256" key="2">
    <source>
        <dbReference type="ARBA" id="ARBA00008889"/>
    </source>
</evidence>
<dbReference type="PANTHER" id="PTHR45699:SF3">
    <property type="entry name" value="LARGE RIBOSOMAL SUBUNIT PROTEIN UL10"/>
    <property type="match status" value="1"/>
</dbReference>
<evidence type="ECO:0000313" key="10">
    <source>
        <dbReference type="EMBL" id="JAU61007.1"/>
    </source>
</evidence>
<dbReference type="EMBL" id="GEVI01015354">
    <property type="protein sequence ID" value="JAU16966.1"/>
    <property type="molecule type" value="Transcribed_RNA"/>
</dbReference>
<feature type="compositionally biased region" description="Basic and acidic residues" evidence="6">
    <location>
        <begin position="225"/>
        <end position="245"/>
    </location>
</feature>
<organism evidence="10">
    <name type="scientific">Noccaea caerulescens</name>
    <name type="common">Alpine penny-cress</name>
    <name type="synonym">Thlaspi caerulescens</name>
    <dbReference type="NCBI Taxonomy" id="107243"/>
    <lineage>
        <taxon>Eukaryota</taxon>
        <taxon>Viridiplantae</taxon>
        <taxon>Streptophyta</taxon>
        <taxon>Embryophyta</taxon>
        <taxon>Tracheophyta</taxon>
        <taxon>Spermatophyta</taxon>
        <taxon>Magnoliopsida</taxon>
        <taxon>eudicotyledons</taxon>
        <taxon>Gunneridae</taxon>
        <taxon>Pentapetalae</taxon>
        <taxon>rosids</taxon>
        <taxon>malvids</taxon>
        <taxon>Brassicales</taxon>
        <taxon>Brassicaceae</taxon>
        <taxon>Coluteocarpeae</taxon>
        <taxon>Noccaea</taxon>
    </lineage>
</organism>
<dbReference type="EMBL" id="GEVK01002700">
    <property type="protein sequence ID" value="JAU50132.1"/>
    <property type="molecule type" value="Transcribed_RNA"/>
</dbReference>
<dbReference type="InterPro" id="IPR040637">
    <property type="entry name" value="Ribosomal_uL10-like_insert"/>
</dbReference>
<dbReference type="GO" id="GO:0022625">
    <property type="term" value="C:cytosolic large ribosomal subunit"/>
    <property type="evidence" value="ECO:0007669"/>
    <property type="project" value="TreeGrafter"/>
</dbReference>
<evidence type="ECO:0000313" key="8">
    <source>
        <dbReference type="EMBL" id="JAU16966.1"/>
    </source>
</evidence>
<evidence type="ECO:0000256" key="1">
    <source>
        <dbReference type="ARBA" id="ARBA00002200"/>
    </source>
</evidence>
<dbReference type="Gene3D" id="6.10.140.760">
    <property type="match status" value="1"/>
</dbReference>
<evidence type="ECO:0000259" key="7">
    <source>
        <dbReference type="Pfam" id="PF17777"/>
    </source>
</evidence>
<sequence length="255" mass="27483">MRVEGVDEEFKHLEQQFGGKIPELAALTPLLKEKVALIFTDASVYELRGKIEANKVPTEARVGVVSPIDFTAPAGPTGLDPSQINFFHALNISTKIVKGQIEITKDFKVCTKGKKVKASEAALLKKLNLKPFEYGMKVASVYDDGSILPEAILNLDPASLLTKFETGVRNITSLSLGAGYPIEATIPLIIGNAFRNIAALSLETGYKVKEVESAASSATSAPAKTEAKKEEPKKEAAKPKQEEKVAPPPPPKEEE</sequence>
<dbReference type="InterPro" id="IPR043164">
    <property type="entry name" value="Ribosomal_uL10-like_insert_sf"/>
</dbReference>
<dbReference type="AlphaFoldDB" id="A0A1J3GXW4"/>
<evidence type="ECO:0000313" key="11">
    <source>
        <dbReference type="EMBL" id="JAU80312.1"/>
    </source>
</evidence>
<dbReference type="InterPro" id="IPR050323">
    <property type="entry name" value="Ribosomal_protein_uL10"/>
</dbReference>
<gene>
    <name evidence="8" type="ORF">GA_TR15210_c0_g1_i1_g.46726</name>
    <name evidence="9" type="ORF">LC_TR8794_c0_g1_i1_g.30336</name>
    <name evidence="10" type="ORF">LE_TR612_c0_g1_i1_g.1625</name>
    <name evidence="11" type="ORF">MP_TR9656_c0_g1_i1_g.29235</name>
</gene>
<evidence type="ECO:0000256" key="5">
    <source>
        <dbReference type="ARBA" id="ARBA00023274"/>
    </source>
</evidence>
<comment type="subunit">
    <text evidence="3">P0 forms a pentameric complex by interaction with dimers of P1 and P2.</text>
</comment>
<dbReference type="InterPro" id="IPR043141">
    <property type="entry name" value="Ribosomal_uL10-like_sf"/>
</dbReference>